<dbReference type="PROSITE" id="PS00134">
    <property type="entry name" value="TRYPSIN_HIS"/>
    <property type="match status" value="1"/>
</dbReference>
<accession>A0ABM3GE09</accession>
<evidence type="ECO:0000256" key="2">
    <source>
        <dbReference type="RuleBase" id="RU363034"/>
    </source>
</evidence>
<keyword evidence="2" id="KW-0378">Hydrolase</keyword>
<dbReference type="RefSeq" id="XP_046598502.1">
    <property type="nucleotide sequence ID" value="XM_046742546.1"/>
</dbReference>
<dbReference type="Gene3D" id="2.40.10.10">
    <property type="entry name" value="Trypsin-like serine proteases"/>
    <property type="match status" value="1"/>
</dbReference>
<dbReference type="InterPro" id="IPR018114">
    <property type="entry name" value="TRYPSIN_HIS"/>
</dbReference>
<dbReference type="PRINTS" id="PR00722">
    <property type="entry name" value="CHYMOTRYPSIN"/>
</dbReference>
<gene>
    <name evidence="6" type="primary">LOC107219615</name>
</gene>
<dbReference type="PROSITE" id="PS50240">
    <property type="entry name" value="TRYPSIN_DOM"/>
    <property type="match status" value="1"/>
</dbReference>
<dbReference type="SMART" id="SM00020">
    <property type="entry name" value="Tryp_SPc"/>
    <property type="match status" value="1"/>
</dbReference>
<dbReference type="PANTHER" id="PTHR24252:SF7">
    <property type="entry name" value="HYALIN"/>
    <property type="match status" value="1"/>
</dbReference>
<keyword evidence="5" id="KW-1185">Reference proteome</keyword>
<dbReference type="GeneID" id="107219615"/>
<dbReference type="CDD" id="cd00190">
    <property type="entry name" value="Tryp_SPc"/>
    <property type="match status" value="1"/>
</dbReference>
<feature type="chain" id="PRO_5047044082" evidence="3">
    <location>
        <begin position="18"/>
        <end position="255"/>
    </location>
</feature>
<dbReference type="InterPro" id="IPR043504">
    <property type="entry name" value="Peptidase_S1_PA_chymotrypsin"/>
</dbReference>
<keyword evidence="2" id="KW-0645">Protease</keyword>
<organism evidence="5 6">
    <name type="scientific">Neodiprion lecontei</name>
    <name type="common">Redheaded pine sawfly</name>
    <dbReference type="NCBI Taxonomy" id="441921"/>
    <lineage>
        <taxon>Eukaryota</taxon>
        <taxon>Metazoa</taxon>
        <taxon>Ecdysozoa</taxon>
        <taxon>Arthropoda</taxon>
        <taxon>Hexapoda</taxon>
        <taxon>Insecta</taxon>
        <taxon>Pterygota</taxon>
        <taxon>Neoptera</taxon>
        <taxon>Endopterygota</taxon>
        <taxon>Hymenoptera</taxon>
        <taxon>Tenthredinoidea</taxon>
        <taxon>Diprionidae</taxon>
        <taxon>Diprioninae</taxon>
        <taxon>Neodiprion</taxon>
    </lineage>
</organism>
<dbReference type="InterPro" id="IPR001314">
    <property type="entry name" value="Peptidase_S1A"/>
</dbReference>
<name>A0ABM3GE09_NEOLC</name>
<keyword evidence="1" id="KW-1015">Disulfide bond</keyword>
<dbReference type="SUPFAM" id="SSF50494">
    <property type="entry name" value="Trypsin-like serine proteases"/>
    <property type="match status" value="1"/>
</dbReference>
<feature type="signal peptide" evidence="3">
    <location>
        <begin position="1"/>
        <end position="17"/>
    </location>
</feature>
<dbReference type="Pfam" id="PF00089">
    <property type="entry name" value="Trypsin"/>
    <property type="match status" value="1"/>
</dbReference>
<dbReference type="Proteomes" id="UP000829291">
    <property type="component" value="Chromosome 6"/>
</dbReference>
<dbReference type="InterPro" id="IPR033116">
    <property type="entry name" value="TRYPSIN_SER"/>
</dbReference>
<evidence type="ECO:0000313" key="6">
    <source>
        <dbReference type="RefSeq" id="XP_046598502.1"/>
    </source>
</evidence>
<dbReference type="InterPro" id="IPR001254">
    <property type="entry name" value="Trypsin_dom"/>
</dbReference>
<dbReference type="PANTHER" id="PTHR24252">
    <property type="entry name" value="ACROSIN-RELATED"/>
    <property type="match status" value="1"/>
</dbReference>
<evidence type="ECO:0000256" key="1">
    <source>
        <dbReference type="ARBA" id="ARBA00023157"/>
    </source>
</evidence>
<reference evidence="6" key="1">
    <citation type="submission" date="2025-08" db="UniProtKB">
        <authorList>
            <consortium name="RefSeq"/>
        </authorList>
    </citation>
    <scope>IDENTIFICATION</scope>
    <source>
        <tissue evidence="6">Thorax and Abdomen</tissue>
    </source>
</reference>
<evidence type="ECO:0000259" key="4">
    <source>
        <dbReference type="PROSITE" id="PS50240"/>
    </source>
</evidence>
<proteinExistence type="predicted"/>
<feature type="domain" description="Peptidase S1" evidence="4">
    <location>
        <begin position="32"/>
        <end position="254"/>
    </location>
</feature>
<keyword evidence="2" id="KW-0720">Serine protease</keyword>
<sequence length="255" mass="27414">MFQLAVICALLVTCGLGSPASWRKPRLLDGRIVGGVDAKIEDHPYQLSFQQYGQHFCGAAMISSKWAITAAHCIGSSTKYYRVSAGSSNKSNGTQYAIASMIRHPKFDSYAIDFDLALLELDSDVEFHETVQPVSLPDSEVEAGTIVNVTGWGALRQGGSAARSLQRVSVQIVPRDLCAKAYKEFNVITQRMICAGDMAEGGKDSCQGDSGGPLVADGILYGIVSWGYGCAKPGFPGVYTNVADFREWIRGETGI</sequence>
<evidence type="ECO:0000313" key="5">
    <source>
        <dbReference type="Proteomes" id="UP000829291"/>
    </source>
</evidence>
<evidence type="ECO:0000256" key="3">
    <source>
        <dbReference type="SAM" id="SignalP"/>
    </source>
</evidence>
<keyword evidence="3" id="KW-0732">Signal</keyword>
<dbReference type="InterPro" id="IPR009003">
    <property type="entry name" value="Peptidase_S1_PA"/>
</dbReference>
<dbReference type="PROSITE" id="PS00135">
    <property type="entry name" value="TRYPSIN_SER"/>
    <property type="match status" value="1"/>
</dbReference>
<protein>
    <submittedName>
        <fullName evidence="6">Trypsin-1</fullName>
    </submittedName>
</protein>